<dbReference type="PANTHER" id="PTHR33908:SF11">
    <property type="entry name" value="MEMBRANE PROTEIN"/>
    <property type="match status" value="1"/>
</dbReference>
<evidence type="ECO:0000256" key="5">
    <source>
        <dbReference type="ARBA" id="ARBA00022692"/>
    </source>
</evidence>
<organism evidence="9 10">
    <name type="scientific">Paraburkholderia phytofirmans OLGA172</name>
    <dbReference type="NCBI Taxonomy" id="1417228"/>
    <lineage>
        <taxon>Bacteria</taxon>
        <taxon>Pseudomonadati</taxon>
        <taxon>Pseudomonadota</taxon>
        <taxon>Betaproteobacteria</taxon>
        <taxon>Burkholderiales</taxon>
        <taxon>Burkholderiaceae</taxon>
        <taxon>Paraburkholderia</taxon>
    </lineage>
</organism>
<dbReference type="Proteomes" id="UP000076852">
    <property type="component" value="Chromosome 1"/>
</dbReference>
<keyword evidence="2" id="KW-1003">Cell membrane</keyword>
<feature type="transmembrane region" description="Helical" evidence="8">
    <location>
        <begin position="101"/>
        <end position="124"/>
    </location>
</feature>
<keyword evidence="10" id="KW-1185">Reference proteome</keyword>
<evidence type="ECO:0000313" key="9">
    <source>
        <dbReference type="EMBL" id="ANB71490.1"/>
    </source>
</evidence>
<feature type="transmembrane region" description="Helical" evidence="8">
    <location>
        <begin position="386"/>
        <end position="405"/>
    </location>
</feature>
<evidence type="ECO:0008006" key="11">
    <source>
        <dbReference type="Google" id="ProtNLM"/>
    </source>
</evidence>
<keyword evidence="3" id="KW-0328">Glycosyltransferase</keyword>
<dbReference type="KEGG" id="buz:AYM40_03230"/>
<evidence type="ECO:0000256" key="2">
    <source>
        <dbReference type="ARBA" id="ARBA00022475"/>
    </source>
</evidence>
<evidence type="ECO:0000256" key="8">
    <source>
        <dbReference type="SAM" id="Phobius"/>
    </source>
</evidence>
<keyword evidence="6 8" id="KW-1133">Transmembrane helix</keyword>
<sequence length="675" mass="75043">MQASNRAKASTVAIVASVLFGALVAYTLIGLVRYSMVAPPSFDGAMNLNTAASFARGEGYGFFYDQFFTFPAQTDGPYILPAAFAFWVGGITPFTSQVVNLFYVVALICVVVALACRVGVPLWLSLFGTMACMATPGFIEYSMNGYGEIPVLVWFLAAIFVLAPGKVRGIPDHRRLSVAGLLFGMAYLTKVVALVCVAPAMLVLACLILTQPHRWRRLIALGVGFAAPVVAWEIFRFVEVGTAHTYASWWRLQFQQIRMQSGAKHSDVVQGFRSKGLHHLSILADMTGVAAPMLAIFIIVPLVLGSIFAVDRRTSAHVRLVLAVLLFVTGLYFFWWIFISPDAMTWLRRIVDGLLLLHCLIVVVLVQTWRRPVGGPDRSVSDRRGVRAVMLLALVPVVICQLLLIRSGETVTRPPQPPSYALDMFSVANKVRTLPRDATIFGTGWWQAPSISLFSQRQFMNFEHWSPERLNAVRDKYFVTDMYTEGISQSSIHNVLDESQYSTLLKLNGGALYKLDSIQPYPPFTPQDSDPANLSSGLDFAREDYSHRRGIFQRESDRDAWVGVDAAVMLKRSNENALRMTIEVPDEFIQGIARKQPILHVTSPGCLDQTLPLVKEGVQTIMLPLTCESWPVARAFQLNLAANDHVPFKPQIDADNRLRSFRLHSMELIRTPAQP</sequence>
<dbReference type="GO" id="GO:0009103">
    <property type="term" value="P:lipopolysaccharide biosynthetic process"/>
    <property type="evidence" value="ECO:0007669"/>
    <property type="project" value="UniProtKB-ARBA"/>
</dbReference>
<protein>
    <recommendedName>
        <fullName evidence="11">Glycosyltransferase RgtA/B/C/D-like domain-containing protein</fullName>
    </recommendedName>
</protein>
<feature type="transmembrane region" description="Helical" evidence="8">
    <location>
        <begin position="145"/>
        <end position="165"/>
    </location>
</feature>
<dbReference type="GO" id="GO:0005886">
    <property type="term" value="C:plasma membrane"/>
    <property type="evidence" value="ECO:0007669"/>
    <property type="project" value="UniProtKB-SubCell"/>
</dbReference>
<evidence type="ECO:0000256" key="6">
    <source>
        <dbReference type="ARBA" id="ARBA00022989"/>
    </source>
</evidence>
<dbReference type="InterPro" id="IPR050297">
    <property type="entry name" value="LipidA_mod_glycosyltrf_83"/>
</dbReference>
<feature type="transmembrane region" description="Helical" evidence="8">
    <location>
        <begin position="12"/>
        <end position="32"/>
    </location>
</feature>
<name>A0A160FH78_9BURK</name>
<proteinExistence type="predicted"/>
<dbReference type="STRING" id="1804984.AYM40_03230"/>
<evidence type="ECO:0000256" key="1">
    <source>
        <dbReference type="ARBA" id="ARBA00004651"/>
    </source>
</evidence>
<feature type="transmembrane region" description="Helical" evidence="8">
    <location>
        <begin position="289"/>
        <end position="308"/>
    </location>
</feature>
<keyword evidence="5 8" id="KW-0812">Transmembrane</keyword>
<evidence type="ECO:0000313" key="10">
    <source>
        <dbReference type="Proteomes" id="UP000076852"/>
    </source>
</evidence>
<keyword evidence="7 8" id="KW-0472">Membrane</keyword>
<feature type="transmembrane region" description="Helical" evidence="8">
    <location>
        <begin position="346"/>
        <end position="366"/>
    </location>
</feature>
<dbReference type="AlphaFoldDB" id="A0A160FH78"/>
<gene>
    <name evidence="9" type="ORF">AYM40_03230</name>
</gene>
<dbReference type="GO" id="GO:0016763">
    <property type="term" value="F:pentosyltransferase activity"/>
    <property type="evidence" value="ECO:0007669"/>
    <property type="project" value="TreeGrafter"/>
</dbReference>
<reference evidence="9 10" key="1">
    <citation type="journal article" date="2016" name="Gene">
        <title>PacBio SMRT assembly of a complex multi-replicon genome reveals chlorocatechol degradative operon in a region of genome plasticity.</title>
        <authorList>
            <person name="Ricker N."/>
            <person name="Shen S.Y."/>
            <person name="Goordial J."/>
            <person name="Jin S."/>
            <person name="Fulthorpe R.R."/>
        </authorList>
    </citation>
    <scope>NUCLEOTIDE SEQUENCE [LARGE SCALE GENOMIC DNA]</scope>
    <source>
        <strain evidence="9 10">OLGA172</strain>
    </source>
</reference>
<evidence type="ECO:0000256" key="3">
    <source>
        <dbReference type="ARBA" id="ARBA00022676"/>
    </source>
</evidence>
<accession>A0A160FH78</accession>
<evidence type="ECO:0000256" key="7">
    <source>
        <dbReference type="ARBA" id="ARBA00023136"/>
    </source>
</evidence>
<comment type="subcellular location">
    <subcellularLocation>
        <location evidence="1">Cell membrane</location>
        <topology evidence="1">Multi-pass membrane protein</topology>
    </subcellularLocation>
</comment>
<feature type="transmembrane region" description="Helical" evidence="8">
    <location>
        <begin position="185"/>
        <end position="209"/>
    </location>
</feature>
<feature type="transmembrane region" description="Helical" evidence="8">
    <location>
        <begin position="218"/>
        <end position="238"/>
    </location>
</feature>
<evidence type="ECO:0000256" key="4">
    <source>
        <dbReference type="ARBA" id="ARBA00022679"/>
    </source>
</evidence>
<feature type="transmembrane region" description="Helical" evidence="8">
    <location>
        <begin position="320"/>
        <end position="340"/>
    </location>
</feature>
<dbReference type="PANTHER" id="PTHR33908">
    <property type="entry name" value="MANNOSYLTRANSFERASE YKCB-RELATED"/>
    <property type="match status" value="1"/>
</dbReference>
<dbReference type="EMBL" id="CP014578">
    <property type="protein sequence ID" value="ANB71490.1"/>
    <property type="molecule type" value="Genomic_DNA"/>
</dbReference>
<dbReference type="RefSeq" id="WP_063494958.1">
    <property type="nucleotide sequence ID" value="NZ_CP014578.1"/>
</dbReference>
<keyword evidence="4" id="KW-0808">Transferase</keyword>
<dbReference type="OrthoDB" id="8976893at2"/>